<geneLocation type="plasmid" evidence="1">
    <name>pMG2_SR198</name>
</geneLocation>
<name>A0A286JZX8_PSESF</name>
<proteinExistence type="predicted"/>
<organism evidence="1">
    <name type="scientific">Pseudomonas syringae pv. actinidiae</name>
    <dbReference type="NCBI Taxonomy" id="103796"/>
    <lineage>
        <taxon>Bacteria</taxon>
        <taxon>Pseudomonadati</taxon>
        <taxon>Pseudomonadota</taxon>
        <taxon>Gammaproteobacteria</taxon>
        <taxon>Pseudomonadales</taxon>
        <taxon>Pseudomonadaceae</taxon>
        <taxon>Pseudomonas</taxon>
        <taxon>Pseudomonas syringae</taxon>
    </lineage>
</organism>
<keyword evidence="1" id="KW-0614">Plasmid</keyword>
<sequence>MRKSLIDSIGRSTAYSLMEGAVLQAIEENQSRGLVNSARTVQMIDGVLSIAGADGSTPLVAGGAGPSARRALNKRVPIA</sequence>
<dbReference type="AlphaFoldDB" id="A0A286JZX8"/>
<dbReference type="EMBL" id="KU950310">
    <property type="protein sequence ID" value="AMW88352.1"/>
    <property type="molecule type" value="Genomic_DNA"/>
</dbReference>
<reference evidence="1" key="1">
    <citation type="submission" date="2016-03" db="EMBL/GenBank/DDBJ databases">
        <title>The evolution of Pseudomonas syringe pv. actinidiae in New Zealand.</title>
        <authorList>
            <person name="Butler M.I."/>
            <person name="Taiaroa G."/>
            <person name="Stockwell P."/>
            <person name="Lamont I."/>
            <person name="Poulter R."/>
        </authorList>
    </citation>
    <scope>NUCLEOTIDE SEQUENCE</scope>
    <source>
        <strain evidence="1">SR198</strain>
        <plasmid evidence="1">pMG2_SR198</plasmid>
    </source>
</reference>
<accession>A0A286JZX8</accession>
<protein>
    <submittedName>
        <fullName evidence="1">Uncharacterized protein</fullName>
    </submittedName>
</protein>
<evidence type="ECO:0000313" key="1">
    <source>
        <dbReference type="EMBL" id="AMW88352.1"/>
    </source>
</evidence>